<dbReference type="Pfam" id="PF07727">
    <property type="entry name" value="RVT_2"/>
    <property type="match status" value="1"/>
</dbReference>
<dbReference type="STRING" id="35608.A0A2U1PY27"/>
<comment type="caution">
    <text evidence="3">The sequence shown here is derived from an EMBL/GenBank/DDBJ whole genome shotgun (WGS) entry which is preliminary data.</text>
</comment>
<gene>
    <name evidence="3" type="ORF">CTI12_AA098640</name>
</gene>
<dbReference type="InterPro" id="IPR013103">
    <property type="entry name" value="RVT_2"/>
</dbReference>
<reference evidence="3 4" key="1">
    <citation type="journal article" date="2018" name="Mol. Plant">
        <title>The genome of Artemisia annua provides insight into the evolution of Asteraceae family and artemisinin biosynthesis.</title>
        <authorList>
            <person name="Shen Q."/>
            <person name="Zhang L."/>
            <person name="Liao Z."/>
            <person name="Wang S."/>
            <person name="Yan T."/>
            <person name="Shi P."/>
            <person name="Liu M."/>
            <person name="Fu X."/>
            <person name="Pan Q."/>
            <person name="Wang Y."/>
            <person name="Lv Z."/>
            <person name="Lu X."/>
            <person name="Zhang F."/>
            <person name="Jiang W."/>
            <person name="Ma Y."/>
            <person name="Chen M."/>
            <person name="Hao X."/>
            <person name="Li L."/>
            <person name="Tang Y."/>
            <person name="Lv G."/>
            <person name="Zhou Y."/>
            <person name="Sun X."/>
            <person name="Brodelius P.E."/>
            <person name="Rose J.K.C."/>
            <person name="Tang K."/>
        </authorList>
    </citation>
    <scope>NUCLEOTIDE SEQUENCE [LARGE SCALE GENOMIC DNA]</scope>
    <source>
        <strain evidence="4">cv. Huhao1</strain>
        <tissue evidence="3">Leaf</tissue>
    </source>
</reference>
<dbReference type="OrthoDB" id="7473114at2759"/>
<dbReference type="EMBL" id="PKPP01000610">
    <property type="protein sequence ID" value="PWA90674.1"/>
    <property type="molecule type" value="Genomic_DNA"/>
</dbReference>
<feature type="compositionally biased region" description="Acidic residues" evidence="1">
    <location>
        <begin position="245"/>
        <end position="255"/>
    </location>
</feature>
<feature type="domain" description="Reverse transcriptase Ty1/copia-type" evidence="2">
    <location>
        <begin position="277"/>
        <end position="394"/>
    </location>
</feature>
<evidence type="ECO:0000313" key="4">
    <source>
        <dbReference type="Proteomes" id="UP000245207"/>
    </source>
</evidence>
<proteinExistence type="predicted"/>
<evidence type="ECO:0000259" key="2">
    <source>
        <dbReference type="Pfam" id="PF07727"/>
    </source>
</evidence>
<name>A0A2U1PY27_ARTAN</name>
<dbReference type="Gene3D" id="1.10.520.10">
    <property type="match status" value="1"/>
</dbReference>
<feature type="region of interest" description="Disordered" evidence="1">
    <location>
        <begin position="236"/>
        <end position="255"/>
    </location>
</feature>
<sequence length="459" mass="53409">MVQATESALQDYQDIPDIKGDWMHGTKPLAYRPDEKEFLSNGRRCQICTSLERYQKYSIKLKKGCGFSFEDIKIRKQQRRRQDRQQLVCVGEVLIETIISQISVWELHSNGESRAHLKEIEVDKVPAICWSFSSCPDYSGVQIYIKILLGYDAIDDAKTAVESVFPGVVSRTDILVLADHDASVEEYEIIFMCNTSKEIWKTLLITHQGILKVHEVIMKKDFEIVKGKGERVRSLSLKGKNKSSDDEDSTSESEDEEYAMAVRDFKKFFKRRGRYVQQPRDEKKLVQKNRDDRKGVNYDETFSLMVKLTTIRMVLSLPASRHWFVHQIDVKNALLQGTLSEAVYMHQPLDFRDPRRFDHVCLLQRSLYGLKPTLRDWFQQFSSYATCISITRTTNGMFLFQKWYAMKVLERADLSLHARSSEASSCRSYKDLTLCSQHFRLWYLAKFFLDIFSGCLFGC</sequence>
<organism evidence="3 4">
    <name type="scientific">Artemisia annua</name>
    <name type="common">Sweet wormwood</name>
    <dbReference type="NCBI Taxonomy" id="35608"/>
    <lineage>
        <taxon>Eukaryota</taxon>
        <taxon>Viridiplantae</taxon>
        <taxon>Streptophyta</taxon>
        <taxon>Embryophyta</taxon>
        <taxon>Tracheophyta</taxon>
        <taxon>Spermatophyta</taxon>
        <taxon>Magnoliopsida</taxon>
        <taxon>eudicotyledons</taxon>
        <taxon>Gunneridae</taxon>
        <taxon>Pentapetalae</taxon>
        <taxon>asterids</taxon>
        <taxon>campanulids</taxon>
        <taxon>Asterales</taxon>
        <taxon>Asteraceae</taxon>
        <taxon>Asteroideae</taxon>
        <taxon>Anthemideae</taxon>
        <taxon>Artemisiinae</taxon>
        <taxon>Artemisia</taxon>
    </lineage>
</organism>
<accession>A0A2U1PY27</accession>
<evidence type="ECO:0000256" key="1">
    <source>
        <dbReference type="SAM" id="MobiDB-lite"/>
    </source>
</evidence>
<dbReference type="AlphaFoldDB" id="A0A2U1PY27"/>
<protein>
    <recommendedName>
        <fullName evidence="2">Reverse transcriptase Ty1/copia-type domain-containing protein</fullName>
    </recommendedName>
</protein>
<keyword evidence="4" id="KW-1185">Reference proteome</keyword>
<evidence type="ECO:0000313" key="3">
    <source>
        <dbReference type="EMBL" id="PWA90674.1"/>
    </source>
</evidence>
<dbReference type="Proteomes" id="UP000245207">
    <property type="component" value="Unassembled WGS sequence"/>
</dbReference>